<keyword evidence="18" id="KW-1185">Reference proteome</keyword>
<dbReference type="PANTHER" id="PTHR43655:SF22">
    <property type="entry name" value="ATP-DEPENDENT ZINC METALLOPROTEASE FTSH 10, MITOCHONDRIAL-LIKE"/>
    <property type="match status" value="1"/>
</dbReference>
<dbReference type="InterPro" id="IPR000642">
    <property type="entry name" value="Peptidase_M41"/>
</dbReference>
<dbReference type="GO" id="GO:0004222">
    <property type="term" value="F:metalloendopeptidase activity"/>
    <property type="evidence" value="ECO:0007669"/>
    <property type="project" value="InterPro"/>
</dbReference>
<protein>
    <recommendedName>
        <fullName evidence="16">Reverse transcriptase domain-containing protein</fullName>
    </recommendedName>
</protein>
<dbReference type="GO" id="GO:0005524">
    <property type="term" value="F:ATP binding"/>
    <property type="evidence" value="ECO:0007669"/>
    <property type="project" value="UniProtKB-KW"/>
</dbReference>
<dbReference type="Pfam" id="PF00004">
    <property type="entry name" value="AAA"/>
    <property type="match status" value="1"/>
</dbReference>
<dbReference type="NCBIfam" id="TIGR01241">
    <property type="entry name" value="FtsH_fam"/>
    <property type="match status" value="1"/>
</dbReference>
<dbReference type="GO" id="GO:0034982">
    <property type="term" value="P:mitochondrial protein processing"/>
    <property type="evidence" value="ECO:0007669"/>
    <property type="project" value="TreeGrafter"/>
</dbReference>
<dbReference type="Gene3D" id="1.20.58.760">
    <property type="entry name" value="Peptidase M41"/>
    <property type="match status" value="1"/>
</dbReference>
<dbReference type="CDD" id="cd19501">
    <property type="entry name" value="RecA-like_FtsH"/>
    <property type="match status" value="1"/>
</dbReference>
<dbReference type="Pfam" id="PF03372">
    <property type="entry name" value="Exo_endo_phos"/>
    <property type="match status" value="1"/>
</dbReference>
<evidence type="ECO:0000256" key="3">
    <source>
        <dbReference type="ARBA" id="ARBA00010044"/>
    </source>
</evidence>
<keyword evidence="8" id="KW-0378">Hydrolase</keyword>
<dbReference type="InterPro" id="IPR036691">
    <property type="entry name" value="Endo/exonu/phosph_ase_sf"/>
</dbReference>
<keyword evidence="5" id="KW-0645">Protease</keyword>
<evidence type="ECO:0000256" key="6">
    <source>
        <dbReference type="ARBA" id="ARBA00022723"/>
    </source>
</evidence>
<feature type="compositionally biased region" description="Basic and acidic residues" evidence="15">
    <location>
        <begin position="1453"/>
        <end position="1469"/>
    </location>
</feature>
<name>A0AAF0ZWX0_SOLVR</name>
<dbReference type="Gene3D" id="3.40.1690.20">
    <property type="match status" value="1"/>
</dbReference>
<keyword evidence="12" id="KW-0482">Metalloprotease</keyword>
<keyword evidence="13" id="KW-0496">Mitochondrion</keyword>
<evidence type="ECO:0000313" key="17">
    <source>
        <dbReference type="EMBL" id="WMV51964.1"/>
    </source>
</evidence>
<keyword evidence="7" id="KW-0547">Nucleotide-binding</keyword>
<dbReference type="GO" id="GO:0008270">
    <property type="term" value="F:zinc ion binding"/>
    <property type="evidence" value="ECO:0007669"/>
    <property type="project" value="InterPro"/>
</dbReference>
<evidence type="ECO:0000256" key="9">
    <source>
        <dbReference type="ARBA" id="ARBA00022833"/>
    </source>
</evidence>
<dbReference type="CDD" id="cd01650">
    <property type="entry name" value="RT_nLTR_like"/>
    <property type="match status" value="1"/>
</dbReference>
<dbReference type="SUPFAM" id="SSF52540">
    <property type="entry name" value="P-loop containing nucleoside triphosphate hydrolases"/>
    <property type="match status" value="1"/>
</dbReference>
<dbReference type="PROSITE" id="PS50878">
    <property type="entry name" value="RT_POL"/>
    <property type="match status" value="1"/>
</dbReference>
<dbReference type="SUPFAM" id="SSF56672">
    <property type="entry name" value="DNA/RNA polymerases"/>
    <property type="match status" value="1"/>
</dbReference>
<dbReference type="InterPro" id="IPR027417">
    <property type="entry name" value="P-loop_NTPase"/>
</dbReference>
<dbReference type="InterPro" id="IPR037219">
    <property type="entry name" value="Peptidase_M41-like"/>
</dbReference>
<evidence type="ECO:0000256" key="15">
    <source>
        <dbReference type="SAM" id="MobiDB-lite"/>
    </source>
</evidence>
<dbReference type="InterPro" id="IPR003960">
    <property type="entry name" value="ATPase_AAA_CS"/>
</dbReference>
<dbReference type="FunFam" id="1.20.58.760:FF:000005">
    <property type="entry name" value="ATP-dependent zinc metalloprotease FTSH 10, mitochondrial"/>
    <property type="match status" value="1"/>
</dbReference>
<dbReference type="GO" id="GO:0009535">
    <property type="term" value="C:chloroplast thylakoid membrane"/>
    <property type="evidence" value="ECO:0007669"/>
    <property type="project" value="TreeGrafter"/>
</dbReference>
<dbReference type="InterPro" id="IPR003959">
    <property type="entry name" value="ATPase_AAA_core"/>
</dbReference>
<dbReference type="FunFam" id="3.40.50.300:FF:000001">
    <property type="entry name" value="ATP-dependent zinc metalloprotease FtsH"/>
    <property type="match status" value="1"/>
</dbReference>
<comment type="similarity">
    <text evidence="3">In the C-terminal section; belongs to the peptidase M41 family.</text>
</comment>
<dbReference type="Pfam" id="PF00078">
    <property type="entry name" value="RVT_1"/>
    <property type="match status" value="1"/>
</dbReference>
<dbReference type="InterPro" id="IPR050928">
    <property type="entry name" value="ATP-dep_Zn_Metalloprotease"/>
</dbReference>
<evidence type="ECO:0000313" key="18">
    <source>
        <dbReference type="Proteomes" id="UP001234989"/>
    </source>
</evidence>
<comment type="similarity">
    <text evidence="4">In the N-terminal section; belongs to the AAA ATPase family.</text>
</comment>
<dbReference type="FunFam" id="1.10.8.60:FF:000019">
    <property type="entry name" value="AFG3-like AAA ATPase 2"/>
    <property type="match status" value="1"/>
</dbReference>
<accession>A0AAF0ZWX0</accession>
<evidence type="ECO:0000256" key="10">
    <source>
        <dbReference type="ARBA" id="ARBA00022840"/>
    </source>
</evidence>
<feature type="domain" description="Reverse transcriptase" evidence="16">
    <location>
        <begin position="507"/>
        <end position="787"/>
    </location>
</feature>
<keyword evidence="11" id="KW-0809">Transit peptide</keyword>
<evidence type="ECO:0000256" key="12">
    <source>
        <dbReference type="ARBA" id="ARBA00023049"/>
    </source>
</evidence>
<dbReference type="GO" id="GO:0005745">
    <property type="term" value="C:m-AAA complex"/>
    <property type="evidence" value="ECO:0007669"/>
    <property type="project" value="TreeGrafter"/>
</dbReference>
<dbReference type="PANTHER" id="PTHR43655">
    <property type="entry name" value="ATP-DEPENDENT PROTEASE"/>
    <property type="match status" value="1"/>
</dbReference>
<dbReference type="InterPro" id="IPR041569">
    <property type="entry name" value="AAA_lid_3"/>
</dbReference>
<dbReference type="SMART" id="SM00382">
    <property type="entry name" value="AAA"/>
    <property type="match status" value="1"/>
</dbReference>
<dbReference type="HAMAP" id="MF_01458">
    <property type="entry name" value="FtsH"/>
    <property type="match status" value="1"/>
</dbReference>
<evidence type="ECO:0000256" key="2">
    <source>
        <dbReference type="ARBA" id="ARBA00004298"/>
    </source>
</evidence>
<dbReference type="InterPro" id="IPR043502">
    <property type="entry name" value="DNA/RNA_pol_sf"/>
</dbReference>
<evidence type="ECO:0000259" key="16">
    <source>
        <dbReference type="PROSITE" id="PS50878"/>
    </source>
</evidence>
<evidence type="ECO:0000256" key="14">
    <source>
        <dbReference type="ARBA" id="ARBA00057665"/>
    </source>
</evidence>
<dbReference type="Pfam" id="PF01434">
    <property type="entry name" value="Peptidase_M41"/>
    <property type="match status" value="1"/>
</dbReference>
<keyword evidence="10" id="KW-0067">ATP-binding</keyword>
<dbReference type="InterPro" id="IPR011546">
    <property type="entry name" value="Pept_M41_FtsH_extracell"/>
</dbReference>
<dbReference type="GO" id="GO:0016887">
    <property type="term" value="F:ATP hydrolysis activity"/>
    <property type="evidence" value="ECO:0007669"/>
    <property type="project" value="InterPro"/>
</dbReference>
<comment type="function">
    <text evidence="14">Probable ATP-dependent zinc metallopeptidase. Involved in the assembly and/or stability of the complexes I and V of the mitochondrial oxidative phosphorylation system.</text>
</comment>
<dbReference type="Gene3D" id="3.40.50.300">
    <property type="entry name" value="P-loop containing nucleotide triphosphate hydrolases"/>
    <property type="match status" value="1"/>
</dbReference>
<dbReference type="PROSITE" id="PS00674">
    <property type="entry name" value="AAA"/>
    <property type="match status" value="1"/>
</dbReference>
<dbReference type="SUPFAM" id="SSF140990">
    <property type="entry name" value="FtsH protease domain-like"/>
    <property type="match status" value="1"/>
</dbReference>
<evidence type="ECO:0000256" key="1">
    <source>
        <dbReference type="ARBA" id="ARBA00001947"/>
    </source>
</evidence>
<dbReference type="Proteomes" id="UP001234989">
    <property type="component" value="Chromosome 10"/>
</dbReference>
<dbReference type="InterPro" id="IPR005135">
    <property type="entry name" value="Endo/exonuclease/phosphatase"/>
</dbReference>
<organism evidence="17 18">
    <name type="scientific">Solanum verrucosum</name>
    <dbReference type="NCBI Taxonomy" id="315347"/>
    <lineage>
        <taxon>Eukaryota</taxon>
        <taxon>Viridiplantae</taxon>
        <taxon>Streptophyta</taxon>
        <taxon>Embryophyta</taxon>
        <taxon>Tracheophyta</taxon>
        <taxon>Spermatophyta</taxon>
        <taxon>Magnoliopsida</taxon>
        <taxon>eudicotyledons</taxon>
        <taxon>Gunneridae</taxon>
        <taxon>Pentapetalae</taxon>
        <taxon>asterids</taxon>
        <taxon>lamiids</taxon>
        <taxon>Solanales</taxon>
        <taxon>Solanaceae</taxon>
        <taxon>Solanoideae</taxon>
        <taxon>Solaneae</taxon>
        <taxon>Solanum</taxon>
    </lineage>
</organism>
<evidence type="ECO:0000256" key="8">
    <source>
        <dbReference type="ARBA" id="ARBA00022801"/>
    </source>
</evidence>
<dbReference type="InterPro" id="IPR003593">
    <property type="entry name" value="AAA+_ATPase"/>
</dbReference>
<dbReference type="InterPro" id="IPR005936">
    <property type="entry name" value="FtsH"/>
</dbReference>
<dbReference type="GO" id="GO:0004176">
    <property type="term" value="F:ATP-dependent peptidase activity"/>
    <property type="evidence" value="ECO:0007669"/>
    <property type="project" value="InterPro"/>
</dbReference>
<evidence type="ECO:0000256" key="7">
    <source>
        <dbReference type="ARBA" id="ARBA00022741"/>
    </source>
</evidence>
<dbReference type="Pfam" id="PF06480">
    <property type="entry name" value="FtsH_ext"/>
    <property type="match status" value="1"/>
</dbReference>
<evidence type="ECO:0000256" key="11">
    <source>
        <dbReference type="ARBA" id="ARBA00022946"/>
    </source>
</evidence>
<dbReference type="Gene3D" id="3.60.10.10">
    <property type="entry name" value="Endonuclease/exonuclease/phosphatase"/>
    <property type="match status" value="1"/>
</dbReference>
<feature type="region of interest" description="Disordered" evidence="15">
    <location>
        <begin position="101"/>
        <end position="125"/>
    </location>
</feature>
<comment type="subcellular location">
    <subcellularLocation>
        <location evidence="2">Mitochondrion inner membrane</location>
        <topology evidence="2">Single-pass membrane protein</topology>
        <orientation evidence="2">Matrix side</orientation>
    </subcellularLocation>
</comment>
<dbReference type="EMBL" id="CP133621">
    <property type="protein sequence ID" value="WMV51964.1"/>
    <property type="molecule type" value="Genomic_DNA"/>
</dbReference>
<gene>
    <name evidence="17" type="ORF">MTR67_045349</name>
</gene>
<sequence>MILSRINRCRSTINKALISGGHGVRYAILDEVASSNACITRVNGGLGFVRSYLTSIGAGKHGVNKAALQRAYLSEIDKLCTNPRLRRFFCSQGSKKSNYENYYPKNKKEVPKGNNQKAESGKGKTQDLGWHFSGVYAPNNREEKEEVWGELGAVRGLFNGPWVVAGDFNVVRFPSEKKNCNKFNREMEEFSEFMEDMELQDLPLVGGRFTWRRGDGYDIAARLDRFLISKEWEVAFRKIKQSILPRVTSDHNPLLLECGNWERSNSFFKFENWWLQTKDFNERVKEWWNSVIYVGRPDYILACKLRLLKDKLKEWSKTVHGNLGMQKQSILNQLAELDLIQDQRILSDDESYLRAVLTVEFEENAKREEVAWRQRSRALWLKEGDRNSKFFHRTANCHKRYNNIDKLIINGSSVIEPAEIRDEVITFYQKLYTETEVWRPKLNPRVQSRISEVDNAALQGQFEEQEIKNCVFSCAGDKAPGLDGFTMAFFKQCWEEVKQEVVAAIQNFHDQSYFEKSFNATFIALIPKKVGATELKDFRPISLIGSIYKIISKVLTERLKKVMPKLVDEQQMAFIKGRQIMDAILVANECVDMRYRSKVPGILCKLDIEKAYDHLNWEHMWTTLRMMGFGNTWIKWMRFCMTTVKFSVLINGSPTGFFPSERGLRQGDPLSPFLFILAMEGLSDMLKSAQVNNRIRGFIVNEENSLGSSISHLQYADDTLVFCDAEKEQLKHLRVIFILFEAVSGLHINWGKSFIYPVNEVPEISTLADILGGKIGELPTTYLGMPLGAKKESTGEQGNPQENFMKQYQNILTPLLFIGFILSSTLFSPREQKEISFQEFKNNLLEPGLVDRIVVTNKSVAKVYVRSSAPGISQTDNDTIQGPTSGTDGKRNVGYYKYYFNIGSVESFEEKLEEAQETLGIDPHNYVPVLYVNEMNWFQELMRFGPTILILAVLYFMGRRVQGGIGVGGSGGKGGRGIFNIGKANFTKTDKNAKNKVFFKDVAGCDEAKQEIMEFVHFLKNPKKYEQLGAKIPKGALLVGPPGTGKTLLAKATAGESGVPFLSISGSEFMEMFVGVGPARVRSLFQEARQSAPSIVFIDEIDAIGRARGRGGFAGGNDERESTLNQLLVEMDGFATTSGVVVLAGTNRPDILDKALLRPGRFDRQITIDKPDIKGREQIFRIYLNKLKLDHEAAFYSQRLAALTPGFAGADIANVCNEAALIAARNESTIITMQHFESAIDRVIGGLEKKNKVISKLERRTVAYHEAGHAVTGWFLEHAEPLLKVTIVPRGTAALGFAQYVPSENLLMTKEQLFDMTCMTLGGRAAEQVLIGKISTGAQNDLEKVTKMTYAQVAVYGFSDKVGLLSFPQREDSFEAKPYGSKTAAIIDTEVREWVAKAYDHTVQLVEEHKEHVAQIAEMLLEKEVLHQEDLIQVLGERPFVSVEPTNYDRFKQGFEEENKDGAEAKTAQDDGSSSPVEPEIVPV</sequence>
<evidence type="ECO:0000256" key="13">
    <source>
        <dbReference type="ARBA" id="ARBA00023128"/>
    </source>
</evidence>
<dbReference type="SUPFAM" id="SSF56219">
    <property type="entry name" value="DNase I-like"/>
    <property type="match status" value="1"/>
</dbReference>
<keyword evidence="6" id="KW-0479">Metal-binding</keyword>
<evidence type="ECO:0000256" key="5">
    <source>
        <dbReference type="ARBA" id="ARBA00022670"/>
    </source>
</evidence>
<reference evidence="17" key="1">
    <citation type="submission" date="2023-08" db="EMBL/GenBank/DDBJ databases">
        <title>A de novo genome assembly of Solanum verrucosum Schlechtendal, a Mexican diploid species geographically isolated from the other diploid A-genome species in potato relatives.</title>
        <authorList>
            <person name="Hosaka K."/>
        </authorList>
    </citation>
    <scope>NUCLEOTIDE SEQUENCE</scope>
    <source>
        <tissue evidence="17">Young leaves</tissue>
    </source>
</reference>
<dbReference type="InterPro" id="IPR000477">
    <property type="entry name" value="RT_dom"/>
</dbReference>
<keyword evidence="9" id="KW-0862">Zinc</keyword>
<dbReference type="Pfam" id="PF17862">
    <property type="entry name" value="AAA_lid_3"/>
    <property type="match status" value="1"/>
</dbReference>
<feature type="region of interest" description="Disordered" evidence="15">
    <location>
        <begin position="1453"/>
        <end position="1484"/>
    </location>
</feature>
<comment type="cofactor">
    <cofactor evidence="1">
        <name>Zn(2+)</name>
        <dbReference type="ChEBI" id="CHEBI:29105"/>
    </cofactor>
</comment>
<evidence type="ECO:0000256" key="4">
    <source>
        <dbReference type="ARBA" id="ARBA00010550"/>
    </source>
</evidence>
<dbReference type="Gene3D" id="1.10.8.60">
    <property type="match status" value="1"/>
</dbReference>
<proteinExistence type="inferred from homology"/>